<sequence length="159" mass="18019">MCIDFGTLWAKHAKHHLNHPYHCLGLALTRLAISKGSHRQCGFMLFQARKSSVLTLLYIAIGIALFPLAIYSMSLGFGECEWQPPRSAHYAIRSYADKEAEIKAPHADRAREKEEAVYRVQRAEIQRGAGRVKARKDMVVKHKLHLCILDTLIDLSLVL</sequence>
<keyword evidence="1" id="KW-1133">Transmembrane helix</keyword>
<dbReference type="EMBL" id="JMSN01000010">
    <property type="protein sequence ID" value="KDN52438.1"/>
    <property type="molecule type" value="Genomic_DNA"/>
</dbReference>
<proteinExistence type="predicted"/>
<protein>
    <submittedName>
        <fullName evidence="2">Uncharacterized protein</fullName>
    </submittedName>
</protein>
<organism evidence="2 3">
    <name type="scientific">Tilletiaria anomala (strain ATCC 24038 / CBS 436.72 / UBC 951)</name>
    <dbReference type="NCBI Taxonomy" id="1037660"/>
    <lineage>
        <taxon>Eukaryota</taxon>
        <taxon>Fungi</taxon>
        <taxon>Dikarya</taxon>
        <taxon>Basidiomycota</taxon>
        <taxon>Ustilaginomycotina</taxon>
        <taxon>Exobasidiomycetes</taxon>
        <taxon>Georgefischeriales</taxon>
        <taxon>Tilletiariaceae</taxon>
        <taxon>Tilletiaria</taxon>
    </lineage>
</organism>
<evidence type="ECO:0000256" key="1">
    <source>
        <dbReference type="SAM" id="Phobius"/>
    </source>
</evidence>
<dbReference type="AlphaFoldDB" id="A0A066WIS0"/>
<reference evidence="2 3" key="1">
    <citation type="submission" date="2014-05" db="EMBL/GenBank/DDBJ databases">
        <title>Draft genome sequence of a rare smut relative, Tilletiaria anomala UBC 951.</title>
        <authorList>
            <consortium name="DOE Joint Genome Institute"/>
            <person name="Toome M."/>
            <person name="Kuo A."/>
            <person name="Henrissat B."/>
            <person name="Lipzen A."/>
            <person name="Tritt A."/>
            <person name="Yoshinaga Y."/>
            <person name="Zane M."/>
            <person name="Barry K."/>
            <person name="Grigoriev I.V."/>
            <person name="Spatafora J.W."/>
            <person name="Aimea M.C."/>
        </authorList>
    </citation>
    <scope>NUCLEOTIDE SEQUENCE [LARGE SCALE GENOMIC DNA]</scope>
    <source>
        <strain evidence="2 3">UBC 951</strain>
    </source>
</reference>
<keyword evidence="3" id="KW-1185">Reference proteome</keyword>
<accession>A0A066WIS0</accession>
<name>A0A066WIS0_TILAU</name>
<dbReference type="Proteomes" id="UP000027361">
    <property type="component" value="Unassembled WGS sequence"/>
</dbReference>
<evidence type="ECO:0000313" key="2">
    <source>
        <dbReference type="EMBL" id="KDN52438.1"/>
    </source>
</evidence>
<evidence type="ECO:0000313" key="3">
    <source>
        <dbReference type="Proteomes" id="UP000027361"/>
    </source>
</evidence>
<feature type="transmembrane region" description="Helical" evidence="1">
    <location>
        <begin position="53"/>
        <end position="77"/>
    </location>
</feature>
<dbReference type="GeneID" id="25263792"/>
<dbReference type="RefSeq" id="XP_013245286.1">
    <property type="nucleotide sequence ID" value="XM_013389832.1"/>
</dbReference>
<keyword evidence="1" id="KW-0472">Membrane</keyword>
<dbReference type="HOGENOM" id="CLU_1662021_0_0_1"/>
<dbReference type="InParanoid" id="A0A066WIS0"/>
<gene>
    <name evidence="2" type="ORF">K437DRAFT_254212</name>
</gene>
<comment type="caution">
    <text evidence="2">The sequence shown here is derived from an EMBL/GenBank/DDBJ whole genome shotgun (WGS) entry which is preliminary data.</text>
</comment>
<keyword evidence="1" id="KW-0812">Transmembrane</keyword>